<dbReference type="SMART" id="SM00116">
    <property type="entry name" value="CBS"/>
    <property type="match status" value="2"/>
</dbReference>
<feature type="transmembrane region" description="Helical" evidence="3">
    <location>
        <begin position="51"/>
        <end position="73"/>
    </location>
</feature>
<gene>
    <name evidence="5" type="ORF">METZ01_LOCUS10780</name>
</gene>
<evidence type="ECO:0000256" key="2">
    <source>
        <dbReference type="ARBA" id="ARBA00023122"/>
    </source>
</evidence>
<accession>A0A381NTG7</accession>
<dbReference type="GO" id="GO:0050660">
    <property type="term" value="F:flavin adenine dinucleotide binding"/>
    <property type="evidence" value="ECO:0007669"/>
    <property type="project" value="InterPro"/>
</dbReference>
<keyword evidence="3" id="KW-0472">Membrane</keyword>
<dbReference type="FunFam" id="3.10.580.10:FF:000002">
    <property type="entry name" value="Magnesium/cobalt efflux protein CorC"/>
    <property type="match status" value="1"/>
</dbReference>
<dbReference type="GO" id="GO:0005886">
    <property type="term" value="C:plasma membrane"/>
    <property type="evidence" value="ECO:0007669"/>
    <property type="project" value="TreeGrafter"/>
</dbReference>
<name>A0A381NTG7_9ZZZZ</name>
<dbReference type="SUPFAM" id="SSF56176">
    <property type="entry name" value="FAD-binding/transporter-associated domain-like"/>
    <property type="match status" value="1"/>
</dbReference>
<dbReference type="SMART" id="SM01091">
    <property type="entry name" value="CorC_HlyC"/>
    <property type="match status" value="1"/>
</dbReference>
<dbReference type="PANTHER" id="PTHR22777:SF17">
    <property type="entry name" value="UPF0053 PROTEIN SLL0260"/>
    <property type="match status" value="1"/>
</dbReference>
<keyword evidence="2" id="KW-0129">CBS domain</keyword>
<feature type="transmembrane region" description="Helical" evidence="3">
    <location>
        <begin position="79"/>
        <end position="96"/>
    </location>
</feature>
<sequence length="401" mass="44421">MDTDYLPQLIVFIAFSLLFSYLSLLSSYVSAGSSTGPVNRDESSLALSEPLLFWLRAACLFAVILSGVALIQSVATTDWWHIAFMSIGLLASLFLIDRAADILVKRYPDLSRPWTRLTDTNGQSAIAVNGQSNNGNENGHGVAEDELEQPAITKEELTALDNRDREMLRSIIRLDVTTVREVMVPRLDMAAVESDSSLNVVAETMVSAGHSRLPVFEETIDNILGIIHARDVLASLARANTGDTLRTLVREAFIIPETKRVDDLLEELQERRTQIAIVVDEYGGTEGLVTMEDLLEEIVGEIEDEFSRSRDAQVVKQPDGKVLVDAALTTEHVEEIFGATIDTTEVDTVGGYVYHRLGRIPQTGDVVKTDRLHIEVVSMLGRRLRKLRIHRIDQGAAEPRL</sequence>
<dbReference type="PANTHER" id="PTHR22777">
    <property type="entry name" value="HEMOLYSIN-RELATED"/>
    <property type="match status" value="1"/>
</dbReference>
<evidence type="ECO:0000256" key="1">
    <source>
        <dbReference type="ARBA" id="ARBA00022737"/>
    </source>
</evidence>
<dbReference type="InterPro" id="IPR036318">
    <property type="entry name" value="FAD-bd_PCMH-like_sf"/>
</dbReference>
<keyword evidence="1" id="KW-0677">Repeat</keyword>
<proteinExistence type="predicted"/>
<dbReference type="SUPFAM" id="SSF54631">
    <property type="entry name" value="CBS-domain pair"/>
    <property type="match status" value="1"/>
</dbReference>
<dbReference type="EMBL" id="UINC01000588">
    <property type="protein sequence ID" value="SUZ57926.1"/>
    <property type="molecule type" value="Genomic_DNA"/>
</dbReference>
<protein>
    <recommendedName>
        <fullName evidence="4">CBS domain-containing protein</fullName>
    </recommendedName>
</protein>
<dbReference type="InterPro" id="IPR046342">
    <property type="entry name" value="CBS_dom_sf"/>
</dbReference>
<dbReference type="Pfam" id="PF00571">
    <property type="entry name" value="CBS"/>
    <property type="match status" value="2"/>
</dbReference>
<evidence type="ECO:0000256" key="3">
    <source>
        <dbReference type="SAM" id="Phobius"/>
    </source>
</evidence>
<feature type="domain" description="CBS" evidence="4">
    <location>
        <begin position="248"/>
        <end position="305"/>
    </location>
</feature>
<dbReference type="InterPro" id="IPR044751">
    <property type="entry name" value="Ion_transp-like_CBS"/>
</dbReference>
<evidence type="ECO:0000259" key="4">
    <source>
        <dbReference type="PROSITE" id="PS51371"/>
    </source>
</evidence>
<dbReference type="Pfam" id="PF03471">
    <property type="entry name" value="CorC_HlyC"/>
    <property type="match status" value="1"/>
</dbReference>
<evidence type="ECO:0000313" key="5">
    <source>
        <dbReference type="EMBL" id="SUZ57926.1"/>
    </source>
</evidence>
<dbReference type="InterPro" id="IPR000644">
    <property type="entry name" value="CBS_dom"/>
</dbReference>
<feature type="domain" description="CBS" evidence="4">
    <location>
        <begin position="183"/>
        <end position="244"/>
    </location>
</feature>
<dbReference type="InterPro" id="IPR016169">
    <property type="entry name" value="FAD-bd_PCMH_sub2"/>
</dbReference>
<dbReference type="CDD" id="cd04590">
    <property type="entry name" value="CBS_pair_CorC_HlyC_assoc"/>
    <property type="match status" value="1"/>
</dbReference>
<dbReference type="Gene3D" id="3.30.465.10">
    <property type="match status" value="1"/>
</dbReference>
<keyword evidence="3" id="KW-0812">Transmembrane</keyword>
<dbReference type="InterPro" id="IPR005170">
    <property type="entry name" value="Transptr-assoc_dom"/>
</dbReference>
<reference evidence="5" key="1">
    <citation type="submission" date="2018-05" db="EMBL/GenBank/DDBJ databases">
        <authorList>
            <person name="Lanie J.A."/>
            <person name="Ng W.-L."/>
            <person name="Kazmierczak K.M."/>
            <person name="Andrzejewski T.M."/>
            <person name="Davidsen T.M."/>
            <person name="Wayne K.J."/>
            <person name="Tettelin H."/>
            <person name="Glass J.I."/>
            <person name="Rusch D."/>
            <person name="Podicherti R."/>
            <person name="Tsui H.-C.T."/>
            <person name="Winkler M.E."/>
        </authorList>
    </citation>
    <scope>NUCLEOTIDE SEQUENCE</scope>
</reference>
<dbReference type="PROSITE" id="PS51371">
    <property type="entry name" value="CBS"/>
    <property type="match status" value="2"/>
</dbReference>
<keyword evidence="3" id="KW-1133">Transmembrane helix</keyword>
<feature type="transmembrane region" description="Helical" evidence="3">
    <location>
        <begin position="6"/>
        <end position="30"/>
    </location>
</feature>
<dbReference type="AlphaFoldDB" id="A0A381NTG7"/>
<dbReference type="Gene3D" id="3.10.580.10">
    <property type="entry name" value="CBS-domain"/>
    <property type="match status" value="1"/>
</dbReference>
<organism evidence="5">
    <name type="scientific">marine metagenome</name>
    <dbReference type="NCBI Taxonomy" id="408172"/>
    <lineage>
        <taxon>unclassified sequences</taxon>
        <taxon>metagenomes</taxon>
        <taxon>ecological metagenomes</taxon>
    </lineage>
</organism>